<feature type="compositionally biased region" description="Polar residues" evidence="1">
    <location>
        <begin position="18"/>
        <end position="27"/>
    </location>
</feature>
<protein>
    <recommendedName>
        <fullName evidence="4">Helix-hairpin-helix domain-containing protein</fullName>
    </recommendedName>
</protein>
<evidence type="ECO:0000256" key="1">
    <source>
        <dbReference type="SAM" id="MobiDB-lite"/>
    </source>
</evidence>
<feature type="compositionally biased region" description="Low complexity" evidence="1">
    <location>
        <begin position="1"/>
        <end position="17"/>
    </location>
</feature>
<comment type="caution">
    <text evidence="2">The sequence shown here is derived from an EMBL/GenBank/DDBJ whole genome shotgun (WGS) entry which is preliminary data.</text>
</comment>
<keyword evidence="3" id="KW-1185">Reference proteome</keyword>
<evidence type="ECO:0000313" key="3">
    <source>
        <dbReference type="Proteomes" id="UP001157440"/>
    </source>
</evidence>
<dbReference type="EMBL" id="BSPL01000013">
    <property type="protein sequence ID" value="GLS70067.1"/>
    <property type="molecule type" value="Genomic_DNA"/>
</dbReference>
<proteinExistence type="predicted"/>
<dbReference type="SUPFAM" id="SSF81585">
    <property type="entry name" value="PsbU/PolX domain-like"/>
    <property type="match status" value="1"/>
</dbReference>
<dbReference type="AlphaFoldDB" id="A0AA37TH56"/>
<dbReference type="Gene3D" id="1.10.150.320">
    <property type="entry name" value="Photosystem II 12 kDa extrinsic protein"/>
    <property type="match status" value="1"/>
</dbReference>
<dbReference type="Proteomes" id="UP001157440">
    <property type="component" value="Unassembled WGS sequence"/>
</dbReference>
<accession>A0AA37TH56</accession>
<evidence type="ECO:0008006" key="4">
    <source>
        <dbReference type="Google" id="ProtNLM"/>
    </source>
</evidence>
<gene>
    <name evidence="2" type="ORF">GCM10007890_20800</name>
</gene>
<evidence type="ECO:0000313" key="2">
    <source>
        <dbReference type="EMBL" id="GLS70067.1"/>
    </source>
</evidence>
<organism evidence="2 3">
    <name type="scientific">Methylobacterium tardum</name>
    <dbReference type="NCBI Taxonomy" id="374432"/>
    <lineage>
        <taxon>Bacteria</taxon>
        <taxon>Pseudomonadati</taxon>
        <taxon>Pseudomonadota</taxon>
        <taxon>Alphaproteobacteria</taxon>
        <taxon>Hyphomicrobiales</taxon>
        <taxon>Methylobacteriaceae</taxon>
        <taxon>Methylobacterium</taxon>
    </lineage>
</organism>
<sequence>MDPAPSAASPTSASTQPGSLRSPTDAGSPTRLADVAPSSGSGTDAVANSAGEPSATGGRVDLNSASIEQLNALGAGMIGKRVVEFRPYASVEDLVTRRVLKRADYETIRAAVTAR</sequence>
<reference evidence="3" key="1">
    <citation type="journal article" date="2019" name="Int. J. Syst. Evol. Microbiol.">
        <title>The Global Catalogue of Microorganisms (GCM) 10K type strain sequencing project: providing services to taxonomists for standard genome sequencing and annotation.</title>
        <authorList>
            <consortium name="The Broad Institute Genomics Platform"/>
            <consortium name="The Broad Institute Genome Sequencing Center for Infectious Disease"/>
            <person name="Wu L."/>
            <person name="Ma J."/>
        </authorList>
    </citation>
    <scope>NUCLEOTIDE SEQUENCE [LARGE SCALE GENOMIC DNA]</scope>
    <source>
        <strain evidence="3">NBRC 103632</strain>
    </source>
</reference>
<feature type="region of interest" description="Disordered" evidence="1">
    <location>
        <begin position="1"/>
        <end position="60"/>
    </location>
</feature>
<name>A0AA37TH56_9HYPH</name>